<evidence type="ECO:0000256" key="7">
    <source>
        <dbReference type="ARBA" id="ARBA00022833"/>
    </source>
</evidence>
<dbReference type="OrthoDB" id="1914176at2759"/>
<dbReference type="InterPro" id="IPR045348">
    <property type="entry name" value="CPSF4/Yth1"/>
</dbReference>
<dbReference type="GO" id="GO:0031124">
    <property type="term" value="P:mRNA 3'-end processing"/>
    <property type="evidence" value="ECO:0007669"/>
    <property type="project" value="UniProtKB-UniRule"/>
</dbReference>
<dbReference type="FunFam" id="4.10.1000.10:FF:000012">
    <property type="entry name" value="cleavage and polyadenylation specificity factor subunit 4"/>
    <property type="match status" value="1"/>
</dbReference>
<evidence type="ECO:0000259" key="14">
    <source>
        <dbReference type="PROSITE" id="PS50158"/>
    </source>
</evidence>
<name>R9P668_PSEHS</name>
<reference evidence="16" key="1">
    <citation type="journal article" date="2013" name="Genome Announc.">
        <title>Draft genome sequence of the basidiomycetous yeast-like fungus Pseudozyma hubeiensis SY62, which produces an abundant amount of the biosurfactant mannosylerythritol lipids.</title>
        <authorList>
            <person name="Konishi M."/>
            <person name="Hatada Y."/>
            <person name="Horiuchi J."/>
        </authorList>
    </citation>
    <scope>NUCLEOTIDE SEQUENCE [LARGE SCALE GENOMIC DNA]</scope>
    <source>
        <strain evidence="16">SY62</strain>
    </source>
</reference>
<dbReference type="SUPFAM" id="SSF90229">
    <property type="entry name" value="CCCH zinc finger"/>
    <property type="match status" value="2"/>
</dbReference>
<feature type="domain" description="C3H1-type" evidence="13">
    <location>
        <begin position="333"/>
        <end position="355"/>
    </location>
</feature>
<dbReference type="AlphaFoldDB" id="R9P668"/>
<evidence type="ECO:0000256" key="5">
    <source>
        <dbReference type="ARBA" id="ARBA00022737"/>
    </source>
</evidence>
<comment type="function">
    <text evidence="11">Component of the cleavage factor I (CF I) involved in pre-mRNA 3'-end processing.</text>
</comment>
<keyword evidence="8 11" id="KW-0694">RNA-binding</keyword>
<evidence type="ECO:0000256" key="9">
    <source>
        <dbReference type="ARBA" id="ARBA00023242"/>
    </source>
</evidence>
<dbReference type="InterPro" id="IPR001878">
    <property type="entry name" value="Znf_CCHC"/>
</dbReference>
<evidence type="ECO:0000256" key="11">
    <source>
        <dbReference type="RuleBase" id="RU369008"/>
    </source>
</evidence>
<evidence type="ECO:0000256" key="3">
    <source>
        <dbReference type="ARBA" id="ARBA00022664"/>
    </source>
</evidence>
<feature type="zinc finger region" description="C3H1-type" evidence="10">
    <location>
        <begin position="247"/>
        <end position="274"/>
    </location>
</feature>
<feature type="zinc finger region" description="C3H1-type" evidence="10">
    <location>
        <begin position="275"/>
        <end position="303"/>
    </location>
</feature>
<gene>
    <name evidence="15" type="ORF">PHSY_001175</name>
</gene>
<dbReference type="Gene3D" id="4.10.60.10">
    <property type="entry name" value="Zinc finger, CCHC-type"/>
    <property type="match status" value="1"/>
</dbReference>
<evidence type="ECO:0000256" key="6">
    <source>
        <dbReference type="ARBA" id="ARBA00022771"/>
    </source>
</evidence>
<evidence type="ECO:0000256" key="4">
    <source>
        <dbReference type="ARBA" id="ARBA00022723"/>
    </source>
</evidence>
<dbReference type="GO" id="GO:0008270">
    <property type="term" value="F:zinc ion binding"/>
    <property type="evidence" value="ECO:0007669"/>
    <property type="project" value="UniProtKB-KW"/>
</dbReference>
<dbReference type="PROSITE" id="PS50103">
    <property type="entry name" value="ZF_C3H1"/>
    <property type="match status" value="5"/>
</dbReference>
<dbReference type="GeneID" id="24106476"/>
<feature type="domain" description="C3H1-type" evidence="13">
    <location>
        <begin position="275"/>
        <end position="303"/>
    </location>
</feature>
<keyword evidence="4 10" id="KW-0479">Metal-binding</keyword>
<comment type="similarity">
    <text evidence="2 11">Belongs to the CPSF4/YTH1 family.</text>
</comment>
<feature type="compositionally biased region" description="Low complexity" evidence="12">
    <location>
        <begin position="355"/>
        <end position="367"/>
    </location>
</feature>
<feature type="region of interest" description="Disordered" evidence="12">
    <location>
        <begin position="432"/>
        <end position="454"/>
    </location>
</feature>
<evidence type="ECO:0000313" key="15">
    <source>
        <dbReference type="EMBL" id="GAC93610.1"/>
    </source>
</evidence>
<feature type="compositionally biased region" description="Gly residues" evidence="12">
    <location>
        <begin position="485"/>
        <end position="495"/>
    </location>
</feature>
<dbReference type="EMBL" id="DF238777">
    <property type="protein sequence ID" value="GAC93610.1"/>
    <property type="molecule type" value="Genomic_DNA"/>
</dbReference>
<keyword evidence="9 11" id="KW-0539">Nucleus</keyword>
<dbReference type="Pfam" id="PF00642">
    <property type="entry name" value="zf-CCCH"/>
    <property type="match status" value="2"/>
</dbReference>
<evidence type="ECO:0000256" key="2">
    <source>
        <dbReference type="ARBA" id="ARBA00008907"/>
    </source>
</evidence>
<dbReference type="HOGENOM" id="CLU_024513_0_0_1"/>
<feature type="domain" description="C3H1-type" evidence="13">
    <location>
        <begin position="203"/>
        <end position="231"/>
    </location>
</feature>
<dbReference type="GO" id="GO:0003723">
    <property type="term" value="F:RNA binding"/>
    <property type="evidence" value="ECO:0007669"/>
    <property type="project" value="UniProtKB-UniRule"/>
</dbReference>
<feature type="domain" description="C3H1-type" evidence="13">
    <location>
        <begin position="247"/>
        <end position="274"/>
    </location>
</feature>
<evidence type="ECO:0000256" key="12">
    <source>
        <dbReference type="SAM" id="MobiDB-lite"/>
    </source>
</evidence>
<keyword evidence="3 11" id="KW-0507">mRNA processing</keyword>
<evidence type="ECO:0000259" key="13">
    <source>
        <dbReference type="PROSITE" id="PS50103"/>
    </source>
</evidence>
<evidence type="ECO:0000256" key="1">
    <source>
        <dbReference type="ARBA" id="ARBA00004123"/>
    </source>
</evidence>
<sequence length="507" mass="55668">MGCEGEEEEVVVTKMAGECHCSNQAKAKQRKDPLRITLTLCRLANKLFSLSAKLRNFRDKFLDFQLRNSDPPTTASGFRSIGWLSRVSCFDSRLIRTGLLSQFQSCVFRSSQFVITGHDSWLASPPPSHRIVSIASQSAAAIKMNAPLAMHHHGAGPSSHSSHRPLITQQRLVGVSSSIPSDFIHNEFSFEQHIKDNLNVKLDNDAQLCPDYIERLQCPRGASCPRRHVKPSHLNFLPPGSTALRDPNKRTVCKHWLRGLCKKGDQCDYMHEYDMRKLPECRFYATFGFCNSGDDCLYLHVDPAIKRKECERYNRGFCPKGPLCPKKHVRRVACPLYLSGFCPEGLDCPRGHVKSTPPSSASRSNSPIQTHRPLTAAEAFGTGTGRADDFVDGMRNQRAPPGRYGVPGGAGGAAAATADGGAARSAAGFANNMQRRPNNGFGAPPQGGQDGGRGWRKDLSEVLCFKCGEMGHFANMCPNPALPGNRGGVERGPGGQTRQPRDRPRPY</sequence>
<evidence type="ECO:0000313" key="16">
    <source>
        <dbReference type="Proteomes" id="UP000014071"/>
    </source>
</evidence>
<dbReference type="SMART" id="SM00356">
    <property type="entry name" value="ZnF_C3H1"/>
    <property type="match status" value="5"/>
</dbReference>
<accession>R9P668</accession>
<dbReference type="Proteomes" id="UP000014071">
    <property type="component" value="Unassembled WGS sequence"/>
</dbReference>
<protein>
    <recommendedName>
        <fullName evidence="11">mRNA 3'-end-processing protein</fullName>
    </recommendedName>
</protein>
<keyword evidence="5 11" id="KW-0677">Repeat</keyword>
<feature type="region of interest" description="Disordered" evidence="12">
    <location>
        <begin position="352"/>
        <end position="417"/>
    </location>
</feature>
<feature type="zinc finger region" description="C3H1-type" evidence="10">
    <location>
        <begin position="333"/>
        <end position="355"/>
    </location>
</feature>
<evidence type="ECO:0000256" key="8">
    <source>
        <dbReference type="ARBA" id="ARBA00022884"/>
    </source>
</evidence>
<feature type="region of interest" description="Disordered" evidence="12">
    <location>
        <begin position="484"/>
        <end position="507"/>
    </location>
</feature>
<dbReference type="InterPro" id="IPR036855">
    <property type="entry name" value="Znf_CCCH_sf"/>
</dbReference>
<dbReference type="InterPro" id="IPR000571">
    <property type="entry name" value="Znf_CCCH"/>
</dbReference>
<feature type="domain" description="C3H1-type" evidence="13">
    <location>
        <begin position="304"/>
        <end position="331"/>
    </location>
</feature>
<keyword evidence="7 10" id="KW-0862">Zinc</keyword>
<dbReference type="SMART" id="SM00343">
    <property type="entry name" value="ZnF_C2HC"/>
    <property type="match status" value="1"/>
</dbReference>
<dbReference type="PROSITE" id="PS50158">
    <property type="entry name" value="ZF_CCHC"/>
    <property type="match status" value="1"/>
</dbReference>
<dbReference type="Pfam" id="PF00098">
    <property type="entry name" value="zf-CCHC"/>
    <property type="match status" value="1"/>
</dbReference>
<feature type="zinc finger region" description="C3H1-type" evidence="10">
    <location>
        <begin position="304"/>
        <end position="331"/>
    </location>
</feature>
<dbReference type="PANTHER" id="PTHR23102">
    <property type="entry name" value="CLEAVAGE AND POLYADENYLATION SPECIFICITY FACTOR SUBUNIT 4-RELATED"/>
    <property type="match status" value="1"/>
</dbReference>
<feature type="zinc finger region" description="C3H1-type" evidence="10">
    <location>
        <begin position="203"/>
        <end position="231"/>
    </location>
</feature>
<dbReference type="GO" id="GO:0005634">
    <property type="term" value="C:nucleus"/>
    <property type="evidence" value="ECO:0007669"/>
    <property type="project" value="UniProtKB-SubCell"/>
</dbReference>
<dbReference type="STRING" id="1305764.R9P668"/>
<organism evidence="15 16">
    <name type="scientific">Pseudozyma hubeiensis (strain SY62)</name>
    <name type="common">Yeast</name>
    <dbReference type="NCBI Taxonomy" id="1305764"/>
    <lineage>
        <taxon>Eukaryota</taxon>
        <taxon>Fungi</taxon>
        <taxon>Dikarya</taxon>
        <taxon>Basidiomycota</taxon>
        <taxon>Ustilaginomycotina</taxon>
        <taxon>Ustilaginomycetes</taxon>
        <taxon>Ustilaginales</taxon>
        <taxon>Ustilaginaceae</taxon>
        <taxon>Pseudozyma</taxon>
    </lineage>
</organism>
<feature type="domain" description="CCHC-type" evidence="14">
    <location>
        <begin position="464"/>
        <end position="479"/>
    </location>
</feature>
<dbReference type="Gene3D" id="4.10.1000.10">
    <property type="entry name" value="Zinc finger, CCCH-type"/>
    <property type="match status" value="2"/>
</dbReference>
<dbReference type="eggNOG" id="KOG1040">
    <property type="taxonomic scope" value="Eukaryota"/>
</dbReference>
<keyword evidence="6 10" id="KW-0863">Zinc-finger</keyword>
<proteinExistence type="inferred from homology"/>
<dbReference type="InterPro" id="IPR036875">
    <property type="entry name" value="Znf_CCHC_sf"/>
</dbReference>
<evidence type="ECO:0000256" key="10">
    <source>
        <dbReference type="PROSITE-ProRule" id="PRU00723"/>
    </source>
</evidence>
<comment type="subcellular location">
    <subcellularLocation>
        <location evidence="1 11">Nucleus</location>
    </subcellularLocation>
</comment>
<dbReference type="PANTHER" id="PTHR23102:SF24">
    <property type="entry name" value="CLEAVAGE AND POLYADENYLATION SPECIFICITY FACTOR SUBUNIT 4"/>
    <property type="match status" value="1"/>
</dbReference>
<keyword evidence="16" id="KW-1185">Reference proteome</keyword>
<dbReference type="RefSeq" id="XP_012187197.1">
    <property type="nucleotide sequence ID" value="XM_012331807.1"/>
</dbReference>
<dbReference type="SUPFAM" id="SSF57756">
    <property type="entry name" value="Retrovirus zinc finger-like domains"/>
    <property type="match status" value="1"/>
</dbReference>